<reference evidence="2" key="1">
    <citation type="submission" date="2016-10" db="EMBL/GenBank/DDBJ databases">
        <authorList>
            <person name="Varghese N."/>
            <person name="Submissions S."/>
        </authorList>
    </citation>
    <scope>NUCLEOTIDE SEQUENCE [LARGE SCALE GENOMIC DNA]</scope>
    <source>
        <strain evidence="2">CGMCC 1.10971</strain>
    </source>
</reference>
<keyword evidence="2" id="KW-1185">Reference proteome</keyword>
<proteinExistence type="predicted"/>
<name>A0A1I2M643_9GAMM</name>
<dbReference type="AlphaFoldDB" id="A0A1I2M643"/>
<sequence length="55" mass="6237">MGNLTRFNRLFDDVFHLSIGDRVILVKKSDAGSRIGFFSPFQTCACSRILFPLKT</sequence>
<evidence type="ECO:0000313" key="1">
    <source>
        <dbReference type="EMBL" id="SFF86934.1"/>
    </source>
</evidence>
<organism evidence="1 2">
    <name type="scientific">Neptunomonas qingdaonensis</name>
    <dbReference type="NCBI Taxonomy" id="1045558"/>
    <lineage>
        <taxon>Bacteria</taxon>
        <taxon>Pseudomonadati</taxon>
        <taxon>Pseudomonadota</taxon>
        <taxon>Gammaproteobacteria</taxon>
        <taxon>Oceanospirillales</taxon>
        <taxon>Oceanospirillaceae</taxon>
        <taxon>Neptunomonas</taxon>
    </lineage>
</organism>
<dbReference type="EMBL" id="FOOU01000001">
    <property type="protein sequence ID" value="SFF86934.1"/>
    <property type="molecule type" value="Genomic_DNA"/>
</dbReference>
<evidence type="ECO:0000313" key="2">
    <source>
        <dbReference type="Proteomes" id="UP000198623"/>
    </source>
</evidence>
<dbReference type="Proteomes" id="UP000198623">
    <property type="component" value="Unassembled WGS sequence"/>
</dbReference>
<accession>A0A1I2M643</accession>
<protein>
    <submittedName>
        <fullName evidence="1">Uncharacterized protein</fullName>
    </submittedName>
</protein>
<gene>
    <name evidence="1" type="ORF">SAMN05216175_101449</name>
</gene>